<dbReference type="AlphaFoldDB" id="A0A8S2E1A1"/>
<evidence type="ECO:0000313" key="2">
    <source>
        <dbReference type="EMBL" id="CAF1039181.1"/>
    </source>
</evidence>
<proteinExistence type="predicted"/>
<evidence type="ECO:0000313" key="4">
    <source>
        <dbReference type="Proteomes" id="UP000677228"/>
    </source>
</evidence>
<reference evidence="2" key="1">
    <citation type="submission" date="2021-02" db="EMBL/GenBank/DDBJ databases">
        <authorList>
            <person name="Nowell W R."/>
        </authorList>
    </citation>
    <scope>NUCLEOTIDE SEQUENCE</scope>
</reference>
<dbReference type="Proteomes" id="UP000682733">
    <property type="component" value="Unassembled WGS sequence"/>
</dbReference>
<name>A0A8S2E1A1_9BILA</name>
<evidence type="ECO:0000313" key="3">
    <source>
        <dbReference type="EMBL" id="CAF3807323.1"/>
    </source>
</evidence>
<sequence length="112" mass="12699">MFGHSNMVGHIHYAHVVQICKNVQCITSNTDSSTYALMSRPSHDYTQRQGSTRSPSPKLKEVLNESQICSQPKRYVVRHLRQGDLCSDCCISTFCPYCAAIQITRELQHRGL</sequence>
<gene>
    <name evidence="2" type="ORF">OVA965_LOCUS16392</name>
    <name evidence="3" type="ORF">TMI583_LOCUS16400</name>
</gene>
<accession>A0A8S2E1A1</accession>
<dbReference type="Proteomes" id="UP000677228">
    <property type="component" value="Unassembled WGS sequence"/>
</dbReference>
<dbReference type="EMBL" id="CAJNOK010007605">
    <property type="protein sequence ID" value="CAF1039181.1"/>
    <property type="molecule type" value="Genomic_DNA"/>
</dbReference>
<organism evidence="2 4">
    <name type="scientific">Didymodactylos carnosus</name>
    <dbReference type="NCBI Taxonomy" id="1234261"/>
    <lineage>
        <taxon>Eukaryota</taxon>
        <taxon>Metazoa</taxon>
        <taxon>Spiralia</taxon>
        <taxon>Gnathifera</taxon>
        <taxon>Rotifera</taxon>
        <taxon>Eurotatoria</taxon>
        <taxon>Bdelloidea</taxon>
        <taxon>Philodinida</taxon>
        <taxon>Philodinidae</taxon>
        <taxon>Didymodactylos</taxon>
    </lineage>
</organism>
<dbReference type="EMBL" id="CAJOBA010007615">
    <property type="protein sequence ID" value="CAF3807323.1"/>
    <property type="molecule type" value="Genomic_DNA"/>
</dbReference>
<comment type="caution">
    <text evidence="2">The sequence shown here is derived from an EMBL/GenBank/DDBJ whole genome shotgun (WGS) entry which is preliminary data.</text>
</comment>
<protein>
    <submittedName>
        <fullName evidence="2">Uncharacterized protein</fullName>
    </submittedName>
</protein>
<feature type="region of interest" description="Disordered" evidence="1">
    <location>
        <begin position="38"/>
        <end position="57"/>
    </location>
</feature>
<evidence type="ECO:0000256" key="1">
    <source>
        <dbReference type="SAM" id="MobiDB-lite"/>
    </source>
</evidence>